<dbReference type="PANTHER" id="PTHR22895:SF0">
    <property type="entry name" value="ARMADILLO REPEAT-CONTAINING PROTEIN 6"/>
    <property type="match status" value="1"/>
</dbReference>
<feature type="compositionally biased region" description="Basic and acidic residues" evidence="3">
    <location>
        <begin position="626"/>
        <end position="650"/>
    </location>
</feature>
<accession>A0A7S0ZQI7</accession>
<dbReference type="InterPro" id="IPR000225">
    <property type="entry name" value="Armadillo"/>
</dbReference>
<dbReference type="Gene3D" id="1.25.10.10">
    <property type="entry name" value="Leucine-rich Repeat Variant"/>
    <property type="match status" value="2"/>
</dbReference>
<feature type="domain" description="LRRK2 ARM repeat" evidence="4">
    <location>
        <begin position="311"/>
        <end position="430"/>
    </location>
</feature>
<feature type="repeat" description="ARM" evidence="2">
    <location>
        <begin position="529"/>
        <end position="573"/>
    </location>
</feature>
<evidence type="ECO:0000256" key="2">
    <source>
        <dbReference type="PROSITE-ProRule" id="PRU00259"/>
    </source>
</evidence>
<evidence type="ECO:0000256" key="3">
    <source>
        <dbReference type="SAM" id="MobiDB-lite"/>
    </source>
</evidence>
<feature type="repeat" description="ARM" evidence="2">
    <location>
        <begin position="399"/>
        <end position="443"/>
    </location>
</feature>
<dbReference type="SMART" id="SM00185">
    <property type="entry name" value="ARM"/>
    <property type="match status" value="8"/>
</dbReference>
<evidence type="ECO:0000313" key="5">
    <source>
        <dbReference type="EMBL" id="CAD8829282.1"/>
    </source>
</evidence>
<keyword evidence="1" id="KW-0677">Repeat</keyword>
<dbReference type="SUPFAM" id="SSF48371">
    <property type="entry name" value="ARM repeat"/>
    <property type="match status" value="2"/>
</dbReference>
<evidence type="ECO:0000259" key="4">
    <source>
        <dbReference type="Pfam" id="PF23744"/>
    </source>
</evidence>
<feature type="repeat" description="ARM" evidence="2">
    <location>
        <begin position="313"/>
        <end position="357"/>
    </location>
</feature>
<dbReference type="Pfam" id="PF23744">
    <property type="entry name" value="ARM_LRRK2"/>
    <property type="match status" value="2"/>
</dbReference>
<evidence type="ECO:0000256" key="1">
    <source>
        <dbReference type="ARBA" id="ARBA00022737"/>
    </source>
</evidence>
<dbReference type="AlphaFoldDB" id="A0A7S0ZQI7"/>
<sequence>MIADLPREAHESVFKENLLGSLRNGQGALKQLRTFEKALTFELLTELHSIEGIVSRIGDLKLQDPVLSLRLLNLERRVSALFSQLVPFTSHIWRETSEWPLAANQLANVIRSHSTWAKGWRRTWEQRELTTKRWPSTFVPQYQVLILASNLSKTEIEASSCSVLETIGTDTETDFDPDKVLDSGKARVVHRPMREHSGSAQVQRWGCAALHTLSRNELQCAAIVALGGVELLIDAMNMLRSDVVVYQFGFGALGNLASCIAVRSRIVELGGLDVIIRGMTRFSAVNQVQTGACTVLRNLALDDPTSRLLGEFEAVSLVCQAMRTWPEDKELQRVACGALGNLATVADNRQRVVDMGGVFLTCAAMSAFREDVEIQRSCCYCVHNLAVNDDNRRRIAASGGLHLVSTAMQHHRTDCELQRLACGVLRNFAETEELRQSVRDLGGVLLAYEAMNAHPDDNEVQVRGCGALRGLACFVDVPAAAQEEAPEIESMREALQKDPRNVEVHRQVCAILRSLSVDDGNTETILSKGGIDLVITVMEENPEDADVQQSGCGALCNIARSETCRERIRDLGGSEIVRKAMTLHASNPVVTHIGYDALWNLALKPESRPKSGMEASAAVNMGSNGYRERETTFADEKVSTSTLDRQRRDG</sequence>
<dbReference type="PANTHER" id="PTHR22895">
    <property type="entry name" value="ARMADILLO REPEAT-CONTAINING PROTEIN 6"/>
    <property type="match status" value="1"/>
</dbReference>
<dbReference type="InterPro" id="IPR011989">
    <property type="entry name" value="ARM-like"/>
</dbReference>
<proteinExistence type="predicted"/>
<dbReference type="PROSITE" id="PS50176">
    <property type="entry name" value="ARM_REPEAT"/>
    <property type="match status" value="5"/>
</dbReference>
<feature type="repeat" description="ARM" evidence="2">
    <location>
        <begin position="486"/>
        <end position="530"/>
    </location>
</feature>
<dbReference type="InterPro" id="IPR016024">
    <property type="entry name" value="ARM-type_fold"/>
</dbReference>
<feature type="region of interest" description="Disordered" evidence="3">
    <location>
        <begin position="609"/>
        <end position="650"/>
    </location>
</feature>
<name>A0A7S0ZQI7_NOCSC</name>
<organism evidence="5">
    <name type="scientific">Noctiluca scintillans</name>
    <name type="common">Sea sparkle</name>
    <name type="synonym">Red tide dinoflagellate</name>
    <dbReference type="NCBI Taxonomy" id="2966"/>
    <lineage>
        <taxon>Eukaryota</taxon>
        <taxon>Sar</taxon>
        <taxon>Alveolata</taxon>
        <taxon>Dinophyceae</taxon>
        <taxon>Noctilucales</taxon>
        <taxon>Noctilucaceae</taxon>
        <taxon>Noctiluca</taxon>
    </lineage>
</organism>
<protein>
    <recommendedName>
        <fullName evidence="4">LRRK2 ARM repeat domain-containing protein</fullName>
    </recommendedName>
</protein>
<gene>
    <name evidence="5" type="ORF">NSCI0253_LOCUS3628</name>
</gene>
<dbReference type="InterPro" id="IPR056597">
    <property type="entry name" value="ARM_LRRK2"/>
</dbReference>
<feature type="domain" description="LRRK2 ARM repeat" evidence="4">
    <location>
        <begin position="445"/>
        <end position="592"/>
    </location>
</feature>
<dbReference type="EMBL" id="HBFQ01005145">
    <property type="protein sequence ID" value="CAD8829282.1"/>
    <property type="molecule type" value="Transcribed_RNA"/>
</dbReference>
<reference evidence="5" key="1">
    <citation type="submission" date="2021-01" db="EMBL/GenBank/DDBJ databases">
        <authorList>
            <person name="Corre E."/>
            <person name="Pelletier E."/>
            <person name="Niang G."/>
            <person name="Scheremetjew M."/>
            <person name="Finn R."/>
            <person name="Kale V."/>
            <person name="Holt S."/>
            <person name="Cochrane G."/>
            <person name="Meng A."/>
            <person name="Brown T."/>
            <person name="Cohen L."/>
        </authorList>
    </citation>
    <scope>NUCLEOTIDE SEQUENCE</scope>
</reference>
<feature type="repeat" description="ARM" evidence="2">
    <location>
        <begin position="270"/>
        <end position="309"/>
    </location>
</feature>